<reference evidence="2 3" key="1">
    <citation type="submission" date="2015-01" db="EMBL/GenBank/DDBJ databases">
        <title>Genome sequence of Jeotgalibacillus alimentarius.</title>
        <authorList>
            <person name="Goh K.M."/>
            <person name="Chan K.-G."/>
            <person name="Yaakop A.S."/>
            <person name="Ee R."/>
            <person name="Gan H.M."/>
            <person name="Chan C.S."/>
        </authorList>
    </citation>
    <scope>NUCLEOTIDE SEQUENCE [LARGE SCALE GENOMIC DNA]</scope>
    <source>
        <strain evidence="2 3">YKJ-13</strain>
    </source>
</reference>
<proteinExistence type="predicted"/>
<evidence type="ECO:0000313" key="2">
    <source>
        <dbReference type="EMBL" id="KIL48811.1"/>
    </source>
</evidence>
<protein>
    <submittedName>
        <fullName evidence="2">Uncharacterized protein</fullName>
    </submittedName>
</protein>
<dbReference type="AlphaFoldDB" id="A0A0C2VWM7"/>
<comment type="caution">
    <text evidence="2">The sequence shown here is derived from an EMBL/GenBank/DDBJ whole genome shotgun (WGS) entry which is preliminary data.</text>
</comment>
<feature type="region of interest" description="Disordered" evidence="1">
    <location>
        <begin position="1"/>
        <end position="23"/>
    </location>
</feature>
<organism evidence="2 3">
    <name type="scientific">Jeotgalibacillus alimentarius</name>
    <dbReference type="NCBI Taxonomy" id="135826"/>
    <lineage>
        <taxon>Bacteria</taxon>
        <taxon>Bacillati</taxon>
        <taxon>Bacillota</taxon>
        <taxon>Bacilli</taxon>
        <taxon>Bacillales</taxon>
        <taxon>Caryophanaceae</taxon>
        <taxon>Jeotgalibacillus</taxon>
    </lineage>
</organism>
<dbReference type="Proteomes" id="UP000031950">
    <property type="component" value="Unassembled WGS sequence"/>
</dbReference>
<dbReference type="STRING" id="135826.KP77_20220"/>
<keyword evidence="3" id="KW-1185">Reference proteome</keyword>
<evidence type="ECO:0000256" key="1">
    <source>
        <dbReference type="SAM" id="MobiDB-lite"/>
    </source>
</evidence>
<accession>A0A0C2VWM7</accession>
<evidence type="ECO:0000313" key="3">
    <source>
        <dbReference type="Proteomes" id="UP000031950"/>
    </source>
</evidence>
<name>A0A0C2VWM7_9BACL</name>
<dbReference type="PATRIC" id="fig|135826.4.peg.2017"/>
<feature type="compositionally biased region" description="Basic and acidic residues" evidence="1">
    <location>
        <begin position="7"/>
        <end position="20"/>
    </location>
</feature>
<gene>
    <name evidence="2" type="ORF">KP77_20220</name>
</gene>
<dbReference type="EMBL" id="JXRQ01000018">
    <property type="protein sequence ID" value="KIL48811.1"/>
    <property type="molecule type" value="Genomic_DNA"/>
</dbReference>
<sequence>MNINHQARLEEFSRHNEKVNKNQWKASKRKAFNWMRKI</sequence>